<protein>
    <submittedName>
        <fullName evidence="1">Uncharacterized protein</fullName>
    </submittedName>
</protein>
<reference evidence="1" key="2">
    <citation type="submission" date="2015-03" db="EMBL/GenBank/DDBJ databases">
        <authorList>
            <person name="Chow C.-E.T."/>
            <person name="Winget D.M."/>
            <person name="White R.A.III."/>
            <person name="Hallam S.J."/>
            <person name="Suttle C.A."/>
        </authorList>
    </citation>
    <scope>NUCLEOTIDE SEQUENCE</scope>
    <source>
        <strain evidence="1">Oxic1_6</strain>
    </source>
</reference>
<evidence type="ECO:0000313" key="1">
    <source>
        <dbReference type="EMBL" id="AKH48180.1"/>
    </source>
</evidence>
<sequence>MTRAFTSASSASLWTFVASGVLVYGITSPANTSGEHEHGWRLCWQSRRAGRVQTPSTRRLSAQSIGGRLPHAYRILRMASFCQSAACAVR</sequence>
<organism evidence="1">
    <name type="scientific">uncultured marine virus</name>
    <dbReference type="NCBI Taxonomy" id="186617"/>
    <lineage>
        <taxon>Viruses</taxon>
        <taxon>environmental samples</taxon>
    </lineage>
</organism>
<proteinExistence type="predicted"/>
<accession>A0A0F7L8C9</accession>
<reference evidence="1" key="1">
    <citation type="journal article" date="2015" name="Front. Microbiol.">
        <title>Combining genomic sequencing methods to explore viral diversity and reveal potential virus-host interactions.</title>
        <authorList>
            <person name="Chow C.E."/>
            <person name="Winget D.M."/>
            <person name="White R.A.III."/>
            <person name="Hallam S.J."/>
            <person name="Suttle C.A."/>
        </authorList>
    </citation>
    <scope>NUCLEOTIDE SEQUENCE</scope>
    <source>
        <strain evidence="1">Oxic1_6</strain>
    </source>
</reference>
<name>A0A0F7L8C9_9VIRU</name>
<dbReference type="EMBL" id="KR029601">
    <property type="protein sequence ID" value="AKH48180.1"/>
    <property type="molecule type" value="Genomic_DNA"/>
</dbReference>